<dbReference type="PANTHER" id="PTHR19290:SF163">
    <property type="entry name" value="BASIC HELIX-LOOP-HELIX NEURAL TRANSCRIPTION FACTOR TAP"/>
    <property type="match status" value="1"/>
</dbReference>
<dbReference type="WBParaSite" id="maker-uti_cns_0005745-snap-gene-0.2-mRNA-1">
    <property type="protein sequence ID" value="maker-uti_cns_0005745-snap-gene-0.2-mRNA-1"/>
    <property type="gene ID" value="maker-uti_cns_0005745-snap-gene-0.2"/>
</dbReference>
<sequence>RSKTRPFGASRAAPSAVPWLTSTARLGCSRSSSTTGSSLQFPLASRCPEHPCHHLSACPAPRRRMKPSIFTAPFFDDSWQPVTAPAVIDDAAAWDRARRAQNSLIVLDYIDSLPPNRVVGLRPDICESERSLPRRTFCLLAQLRSGFSPLLRIYQHRLNPETPPSCPEQAGVTHHQPEGAGNLGQQADQVQDKQNAGAESGGGANKSNKAAAHSLRSSSQLNSATLGLVQAILHVVPVDHLPDALDVVWANVLVLQVVGVLPHVYAQQRLQACGGLQRILECNFNECRRSGLTLVLTDGSGQELTGGSGLALVLTGGSGLALVLTGGNLQPEPGWLATALRAEVLPEDAVVHVTAAIEPQSRLDGNDSGSQGLLGGVEIVHIGGVVLLMVQTHDIGADDRLQGAVVVGQVGQDSLYNWLRSLSRTAERLDAEPLAQTDSRWQLGADAVHVGAEELSDLKVGSSCPSCCNAQAHCPEASFGNFAASPKSLQWQPNLTAKPECQGNSANLTLTSEPLDFSSRQPPVSLTSAINRESSSRPATKKQTSCSKQRQQQPDRVRRRHAANDRERRRMNALNAAFDQLRAAIPAAEGDEAAALLGGCGDSDF</sequence>
<evidence type="ECO:0000259" key="2">
    <source>
        <dbReference type="PROSITE" id="PS50888"/>
    </source>
</evidence>
<dbReference type="GO" id="GO:0061564">
    <property type="term" value="P:axon development"/>
    <property type="evidence" value="ECO:0007669"/>
    <property type="project" value="TreeGrafter"/>
</dbReference>
<evidence type="ECO:0000313" key="3">
    <source>
        <dbReference type="Proteomes" id="UP000095280"/>
    </source>
</evidence>
<dbReference type="PROSITE" id="PS50888">
    <property type="entry name" value="BHLH"/>
    <property type="match status" value="1"/>
</dbReference>
<dbReference type="GO" id="GO:0046983">
    <property type="term" value="F:protein dimerization activity"/>
    <property type="evidence" value="ECO:0007669"/>
    <property type="project" value="InterPro"/>
</dbReference>
<protein>
    <submittedName>
        <fullName evidence="4">BHLH domain-containing protein</fullName>
    </submittedName>
</protein>
<dbReference type="InterPro" id="IPR036638">
    <property type="entry name" value="HLH_DNA-bd_sf"/>
</dbReference>
<feature type="compositionally biased region" description="Polar residues" evidence="1">
    <location>
        <begin position="183"/>
        <end position="194"/>
    </location>
</feature>
<name>A0A1I8HEJ3_9PLAT</name>
<dbReference type="Gene3D" id="4.10.280.10">
    <property type="entry name" value="Helix-loop-helix DNA-binding domain"/>
    <property type="match status" value="1"/>
</dbReference>
<feature type="region of interest" description="Disordered" evidence="1">
    <location>
        <begin position="504"/>
        <end position="569"/>
    </location>
</feature>
<dbReference type="Proteomes" id="UP000095280">
    <property type="component" value="Unplaced"/>
</dbReference>
<feature type="domain" description="BHLH" evidence="2">
    <location>
        <begin position="558"/>
        <end position="605"/>
    </location>
</feature>
<accession>A0A1I8HEJ3</accession>
<dbReference type="InterPro" id="IPR050359">
    <property type="entry name" value="bHLH_transcription_factors"/>
</dbReference>
<dbReference type="GO" id="GO:0045944">
    <property type="term" value="P:positive regulation of transcription by RNA polymerase II"/>
    <property type="evidence" value="ECO:0007669"/>
    <property type="project" value="TreeGrafter"/>
</dbReference>
<dbReference type="GO" id="GO:0007423">
    <property type="term" value="P:sensory organ development"/>
    <property type="evidence" value="ECO:0007669"/>
    <property type="project" value="TreeGrafter"/>
</dbReference>
<dbReference type="Pfam" id="PF00010">
    <property type="entry name" value="HLH"/>
    <property type="match status" value="1"/>
</dbReference>
<dbReference type="GO" id="GO:0000981">
    <property type="term" value="F:DNA-binding transcription factor activity, RNA polymerase II-specific"/>
    <property type="evidence" value="ECO:0007669"/>
    <property type="project" value="TreeGrafter"/>
</dbReference>
<proteinExistence type="predicted"/>
<evidence type="ECO:0000256" key="1">
    <source>
        <dbReference type="SAM" id="MobiDB-lite"/>
    </source>
</evidence>
<dbReference type="PANTHER" id="PTHR19290">
    <property type="entry name" value="BASIC HELIX-LOOP-HELIX PROTEIN NEUROGENIN-RELATED"/>
    <property type="match status" value="1"/>
</dbReference>
<dbReference type="GO" id="GO:0005634">
    <property type="term" value="C:nucleus"/>
    <property type="evidence" value="ECO:0007669"/>
    <property type="project" value="TreeGrafter"/>
</dbReference>
<dbReference type="GO" id="GO:0070888">
    <property type="term" value="F:E-box binding"/>
    <property type="evidence" value="ECO:0007669"/>
    <property type="project" value="TreeGrafter"/>
</dbReference>
<keyword evidence="3" id="KW-1185">Reference proteome</keyword>
<feature type="compositionally biased region" description="Polar residues" evidence="1">
    <location>
        <begin position="504"/>
        <end position="548"/>
    </location>
</feature>
<organism evidence="3 4">
    <name type="scientific">Macrostomum lignano</name>
    <dbReference type="NCBI Taxonomy" id="282301"/>
    <lineage>
        <taxon>Eukaryota</taxon>
        <taxon>Metazoa</taxon>
        <taxon>Spiralia</taxon>
        <taxon>Lophotrochozoa</taxon>
        <taxon>Platyhelminthes</taxon>
        <taxon>Rhabditophora</taxon>
        <taxon>Macrostomorpha</taxon>
        <taxon>Macrostomida</taxon>
        <taxon>Macrostomidae</taxon>
        <taxon>Macrostomum</taxon>
    </lineage>
</organism>
<dbReference type="AlphaFoldDB" id="A0A1I8HEJ3"/>
<feature type="region of interest" description="Disordered" evidence="1">
    <location>
        <begin position="158"/>
        <end position="216"/>
    </location>
</feature>
<evidence type="ECO:0000313" key="4">
    <source>
        <dbReference type="WBParaSite" id="maker-uti_cns_0005745-snap-gene-0.2-mRNA-1"/>
    </source>
</evidence>
<dbReference type="InterPro" id="IPR011598">
    <property type="entry name" value="bHLH_dom"/>
</dbReference>
<reference evidence="4" key="1">
    <citation type="submission" date="2016-11" db="UniProtKB">
        <authorList>
            <consortium name="WormBaseParasite"/>
        </authorList>
    </citation>
    <scope>IDENTIFICATION</scope>
</reference>
<dbReference type="SUPFAM" id="SSF47459">
    <property type="entry name" value="HLH, helix-loop-helix DNA-binding domain"/>
    <property type="match status" value="1"/>
</dbReference>